<proteinExistence type="inferred from homology"/>
<dbReference type="SMART" id="SM00673">
    <property type="entry name" value="CARP"/>
    <property type="match status" value="2"/>
</dbReference>
<evidence type="ECO:0000256" key="3">
    <source>
        <dbReference type="ARBA" id="ARBA00022490"/>
    </source>
</evidence>
<dbReference type="Proteomes" id="UP001431783">
    <property type="component" value="Unassembled WGS sequence"/>
</dbReference>
<dbReference type="PANTHER" id="PTHR15139:SF0">
    <property type="entry name" value="TUBULIN-SPECIFIC CHAPERONE C"/>
    <property type="match status" value="1"/>
</dbReference>
<name>A0AAW1UQI7_9CUCU</name>
<organism evidence="8 9">
    <name type="scientific">Henosepilachna vigintioctopunctata</name>
    <dbReference type="NCBI Taxonomy" id="420089"/>
    <lineage>
        <taxon>Eukaryota</taxon>
        <taxon>Metazoa</taxon>
        <taxon>Ecdysozoa</taxon>
        <taxon>Arthropoda</taxon>
        <taxon>Hexapoda</taxon>
        <taxon>Insecta</taxon>
        <taxon>Pterygota</taxon>
        <taxon>Neoptera</taxon>
        <taxon>Endopterygota</taxon>
        <taxon>Coleoptera</taxon>
        <taxon>Polyphaga</taxon>
        <taxon>Cucujiformia</taxon>
        <taxon>Coccinelloidea</taxon>
        <taxon>Coccinellidae</taxon>
        <taxon>Epilachninae</taxon>
        <taxon>Epilachnini</taxon>
        <taxon>Henosepilachna</taxon>
    </lineage>
</organism>
<dbReference type="PANTHER" id="PTHR15139">
    <property type="entry name" value="TUBULIN FOLDING COFACTOR C"/>
    <property type="match status" value="1"/>
</dbReference>
<dbReference type="InterPro" id="IPR038397">
    <property type="entry name" value="TBCC_N_sf"/>
</dbReference>
<dbReference type="Gene3D" id="1.20.58.1250">
    <property type="entry name" value="Tubulin Binding Cofactor C, N-terminal domain"/>
    <property type="match status" value="1"/>
</dbReference>
<evidence type="ECO:0000313" key="9">
    <source>
        <dbReference type="Proteomes" id="UP001431783"/>
    </source>
</evidence>
<dbReference type="InterPro" id="IPR006599">
    <property type="entry name" value="CARP_motif"/>
</dbReference>
<comment type="caution">
    <text evidence="8">The sequence shown here is derived from an EMBL/GenBank/DDBJ whole genome shotgun (WGS) entry which is preliminary data.</text>
</comment>
<dbReference type="InterPro" id="IPR031925">
    <property type="entry name" value="TBCC_N"/>
</dbReference>
<dbReference type="EMBL" id="JARQZJ010000096">
    <property type="protein sequence ID" value="KAK9885732.1"/>
    <property type="molecule type" value="Genomic_DNA"/>
</dbReference>
<keyword evidence="4" id="KW-0007">Acetylation</keyword>
<protein>
    <recommendedName>
        <fullName evidence="7">C-CAP/cofactor C-like domain-containing protein</fullName>
    </recommendedName>
</protein>
<evidence type="ECO:0000259" key="7">
    <source>
        <dbReference type="PROSITE" id="PS51329"/>
    </source>
</evidence>
<dbReference type="InterPro" id="IPR017901">
    <property type="entry name" value="C-CAP_CF_C-like"/>
</dbReference>
<dbReference type="GO" id="GO:0007023">
    <property type="term" value="P:post-chaperonin tubulin folding pathway"/>
    <property type="evidence" value="ECO:0007669"/>
    <property type="project" value="InterPro"/>
</dbReference>
<accession>A0AAW1UQI7</accession>
<evidence type="ECO:0000256" key="2">
    <source>
        <dbReference type="ARBA" id="ARBA00008848"/>
    </source>
</evidence>
<dbReference type="InterPro" id="IPR016098">
    <property type="entry name" value="CAP/MinC_C"/>
</dbReference>
<dbReference type="GO" id="GO:0005737">
    <property type="term" value="C:cytoplasm"/>
    <property type="evidence" value="ECO:0007669"/>
    <property type="project" value="UniProtKB-SubCell"/>
</dbReference>
<gene>
    <name evidence="8" type="ORF">WA026_012501</name>
</gene>
<evidence type="ECO:0000256" key="5">
    <source>
        <dbReference type="ARBA" id="ARBA00023186"/>
    </source>
</evidence>
<feature type="domain" description="C-CAP/cofactor C-like" evidence="7">
    <location>
        <begin position="166"/>
        <end position="307"/>
    </location>
</feature>
<dbReference type="Pfam" id="PF07986">
    <property type="entry name" value="TBCC"/>
    <property type="match status" value="1"/>
</dbReference>
<comment type="similarity">
    <text evidence="2">Belongs to the TBCC family.</text>
</comment>
<evidence type="ECO:0000313" key="8">
    <source>
        <dbReference type="EMBL" id="KAK9885732.1"/>
    </source>
</evidence>
<dbReference type="PROSITE" id="PS51329">
    <property type="entry name" value="C_CAP_COFACTOR_C"/>
    <property type="match status" value="1"/>
</dbReference>
<evidence type="ECO:0000256" key="1">
    <source>
        <dbReference type="ARBA" id="ARBA00004496"/>
    </source>
</evidence>
<reference evidence="8 9" key="1">
    <citation type="submission" date="2023-03" db="EMBL/GenBank/DDBJ databases">
        <title>Genome insight into feeding habits of ladybird beetles.</title>
        <authorList>
            <person name="Li H.-S."/>
            <person name="Huang Y.-H."/>
            <person name="Pang H."/>
        </authorList>
    </citation>
    <scope>NUCLEOTIDE SEQUENCE [LARGE SCALE GENOMIC DNA]</scope>
    <source>
        <strain evidence="8">SYSU_2023b</strain>
        <tissue evidence="8">Whole body</tissue>
    </source>
</reference>
<comment type="subunit">
    <text evidence="6">Supercomplex made of cofactors A to E. Cofactors A and D function by capturing and stabilizing tubulin in a quasi-native conformation. Cofactor E binds to the cofactor D-tubulin complex; interaction with cofactor C then causes the release of tubulin polypeptides that are committed to the native state.</text>
</comment>
<dbReference type="Gene3D" id="2.160.20.70">
    <property type="match status" value="1"/>
</dbReference>
<comment type="subcellular location">
    <subcellularLocation>
        <location evidence="1">Cytoplasm</location>
    </subcellularLocation>
</comment>
<dbReference type="Pfam" id="PF16752">
    <property type="entry name" value="TBCC_N"/>
    <property type="match status" value="1"/>
</dbReference>
<sequence length="329" mass="37928">MTTIEDQNKLSVISKRDFQRKLNIQKQRDIKKLNSAENEKIDFFEQEFSTKCGEIEELLNISESIAIKDRPDHLNTVFKDLLLLQKYVAASNLFLRTYDIKKCNEVLNTLTNKAKELEEKLLPKKKFGFRNKTRVTNNSIGNSNNCGKDEPDLPEISKKLTLLDETSTGFSGRSDEQLCLKSNEVFKKDVRLEGMKNCTVKIFGTSSTLHLNQLKNCIILCGPVSTSIFASNCDDCELVIACQQLRLHSSKHVKIYLHVTSRAIMEDCTDIMVAPYNWKYEGIEQDFERSGLDNSFNNWQGIDDFNWLKANEHSPNWSVLEEVERKHWS</sequence>
<keyword evidence="9" id="KW-1185">Reference proteome</keyword>
<dbReference type="FunFam" id="2.160.20.70:FF:000007">
    <property type="entry name" value="tubulin-specific chaperone C"/>
    <property type="match status" value="1"/>
</dbReference>
<keyword evidence="3" id="KW-0963">Cytoplasm</keyword>
<keyword evidence="5" id="KW-0143">Chaperone</keyword>
<dbReference type="GO" id="GO:0015631">
    <property type="term" value="F:tubulin binding"/>
    <property type="evidence" value="ECO:0007669"/>
    <property type="project" value="InterPro"/>
</dbReference>
<dbReference type="InterPro" id="IPR027684">
    <property type="entry name" value="TBCC"/>
</dbReference>
<evidence type="ECO:0000256" key="4">
    <source>
        <dbReference type="ARBA" id="ARBA00022990"/>
    </source>
</evidence>
<dbReference type="InterPro" id="IPR012945">
    <property type="entry name" value="Tubulin-bd_cofactor_C_dom"/>
</dbReference>
<dbReference type="AlphaFoldDB" id="A0AAW1UQI7"/>
<dbReference type="GO" id="GO:0007021">
    <property type="term" value="P:tubulin complex assembly"/>
    <property type="evidence" value="ECO:0007669"/>
    <property type="project" value="TreeGrafter"/>
</dbReference>
<evidence type="ECO:0000256" key="6">
    <source>
        <dbReference type="ARBA" id="ARBA00026055"/>
    </source>
</evidence>